<dbReference type="InterPro" id="IPR001279">
    <property type="entry name" value="Metallo-B-lactamas"/>
</dbReference>
<organism evidence="7 8">
    <name type="scientific">Amycolatopsis saalfeldensis</name>
    <dbReference type="NCBI Taxonomy" id="394193"/>
    <lineage>
        <taxon>Bacteria</taxon>
        <taxon>Bacillati</taxon>
        <taxon>Actinomycetota</taxon>
        <taxon>Actinomycetes</taxon>
        <taxon>Pseudonocardiales</taxon>
        <taxon>Pseudonocardiaceae</taxon>
        <taxon>Amycolatopsis</taxon>
    </lineage>
</organism>
<evidence type="ECO:0000313" key="7">
    <source>
        <dbReference type="EMBL" id="SEP48557.1"/>
    </source>
</evidence>
<dbReference type="Pfam" id="PF00753">
    <property type="entry name" value="Lactamase_B"/>
    <property type="match status" value="1"/>
</dbReference>
<proteinExistence type="inferred from homology"/>
<dbReference type="PANTHER" id="PTHR42978">
    <property type="entry name" value="QUORUM-QUENCHING LACTONASE YTNP-RELATED-RELATED"/>
    <property type="match status" value="1"/>
</dbReference>
<dbReference type="PANTHER" id="PTHR42978:SF7">
    <property type="entry name" value="METALLO-HYDROLASE RV2300C-RELATED"/>
    <property type="match status" value="1"/>
</dbReference>
<evidence type="ECO:0000313" key="8">
    <source>
        <dbReference type="Proteomes" id="UP000198582"/>
    </source>
</evidence>
<dbReference type="OrthoDB" id="3196337at2"/>
<dbReference type="Gene3D" id="3.60.15.10">
    <property type="entry name" value="Ribonuclease Z/Hydroxyacylglutathione hydrolase-like"/>
    <property type="match status" value="1"/>
</dbReference>
<dbReference type="SUPFAM" id="SSF56281">
    <property type="entry name" value="Metallo-hydrolase/oxidoreductase"/>
    <property type="match status" value="1"/>
</dbReference>
<evidence type="ECO:0000256" key="4">
    <source>
        <dbReference type="ARBA" id="ARBA00022801"/>
    </source>
</evidence>
<evidence type="ECO:0000256" key="1">
    <source>
        <dbReference type="ARBA" id="ARBA00001947"/>
    </source>
</evidence>
<comment type="similarity">
    <text evidence="2">Belongs to the metallo-beta-lactamase superfamily.</text>
</comment>
<protein>
    <submittedName>
        <fullName evidence="7">Glyoxylase, beta-lactamase superfamily II</fullName>
    </submittedName>
</protein>
<evidence type="ECO:0000256" key="3">
    <source>
        <dbReference type="ARBA" id="ARBA00022723"/>
    </source>
</evidence>
<evidence type="ECO:0000256" key="2">
    <source>
        <dbReference type="ARBA" id="ARBA00007749"/>
    </source>
</evidence>
<feature type="domain" description="Metallo-beta-lactamase" evidence="6">
    <location>
        <begin position="34"/>
        <end position="238"/>
    </location>
</feature>
<dbReference type="EMBL" id="FOEF01000012">
    <property type="protein sequence ID" value="SEP48557.1"/>
    <property type="molecule type" value="Genomic_DNA"/>
</dbReference>
<accession>A0A1H8Y8Z7</accession>
<dbReference type="AlphaFoldDB" id="A0A1H8Y8Z7"/>
<dbReference type="STRING" id="394193.SAMN04489732_11270"/>
<keyword evidence="8" id="KW-1185">Reference proteome</keyword>
<dbReference type="InterPro" id="IPR036866">
    <property type="entry name" value="RibonucZ/Hydroxyglut_hydro"/>
</dbReference>
<evidence type="ECO:0000256" key="5">
    <source>
        <dbReference type="ARBA" id="ARBA00022833"/>
    </source>
</evidence>
<reference evidence="7 8" key="1">
    <citation type="submission" date="2016-10" db="EMBL/GenBank/DDBJ databases">
        <authorList>
            <person name="de Groot N.N."/>
        </authorList>
    </citation>
    <scope>NUCLEOTIDE SEQUENCE [LARGE SCALE GENOMIC DNA]</scope>
    <source>
        <strain evidence="7 8">DSM 44993</strain>
    </source>
</reference>
<keyword evidence="3" id="KW-0479">Metal-binding</keyword>
<keyword evidence="5" id="KW-0862">Zinc</keyword>
<gene>
    <name evidence="7" type="ORF">SAMN04489732_11270</name>
</gene>
<dbReference type="GO" id="GO:0046872">
    <property type="term" value="F:metal ion binding"/>
    <property type="evidence" value="ECO:0007669"/>
    <property type="project" value="UniProtKB-KW"/>
</dbReference>
<dbReference type="Proteomes" id="UP000198582">
    <property type="component" value="Unassembled WGS sequence"/>
</dbReference>
<dbReference type="RefSeq" id="WP_091620813.1">
    <property type="nucleotide sequence ID" value="NZ_FOEF01000012.1"/>
</dbReference>
<dbReference type="SMART" id="SM00849">
    <property type="entry name" value="Lactamase_B"/>
    <property type="match status" value="1"/>
</dbReference>
<comment type="cofactor">
    <cofactor evidence="1">
        <name>Zn(2+)</name>
        <dbReference type="ChEBI" id="CHEBI:29105"/>
    </cofactor>
</comment>
<keyword evidence="4" id="KW-0378">Hydrolase</keyword>
<dbReference type="InterPro" id="IPR051013">
    <property type="entry name" value="MBL_superfamily_lactonases"/>
</dbReference>
<dbReference type="CDD" id="cd07729">
    <property type="entry name" value="AHL_lactonase_MBL-fold"/>
    <property type="match status" value="1"/>
</dbReference>
<evidence type="ECO:0000259" key="6">
    <source>
        <dbReference type="SMART" id="SM00849"/>
    </source>
</evidence>
<name>A0A1H8Y8Z7_9PSEU</name>
<dbReference type="GO" id="GO:0016787">
    <property type="term" value="F:hydrolase activity"/>
    <property type="evidence" value="ECO:0007669"/>
    <property type="project" value="UniProtKB-KW"/>
</dbReference>
<sequence>MSRTITALSVGRVFGLPKPSLTYLRGWGETLDIPLIMFVIQGDGPPIVVDTGADFDRAWEHHRIRMEQTPAERPEAALQALGVDPAEVGVVVNTHLHWDHSSNNHLFPNARIVVQQRELDYATDPVPWHRRQFERVPELTAAWRRAEDRIDAIDGDTEIAPGVSVVHLPGHTPGSQGVVVRAASARYLLAGDCIDRYENWLGDREDEHIPSGFFTDIVAYDDSLKRMEKLGCEVIPSHDPKVVERREFR</sequence>